<evidence type="ECO:0000259" key="13">
    <source>
        <dbReference type="PROSITE" id="PS51718"/>
    </source>
</evidence>
<dbReference type="InterPro" id="IPR027094">
    <property type="entry name" value="Mitofusin_fam"/>
</dbReference>
<dbReference type="SUPFAM" id="SSF111479">
    <property type="entry name" value="Fzo-like conserved region"/>
    <property type="match status" value="1"/>
</dbReference>
<dbReference type="eggNOG" id="KOG0448">
    <property type="taxonomic scope" value="Eukaryota"/>
</dbReference>
<evidence type="ECO:0000256" key="9">
    <source>
        <dbReference type="ARBA" id="ARBA00023134"/>
    </source>
</evidence>
<evidence type="ECO:0000313" key="16">
    <source>
        <dbReference type="Proteomes" id="UP000015101"/>
    </source>
</evidence>
<evidence type="ECO:0000256" key="12">
    <source>
        <dbReference type="SAM" id="Phobius"/>
    </source>
</evidence>
<dbReference type="PROSITE" id="PS51718">
    <property type="entry name" value="G_DYNAMIN_2"/>
    <property type="match status" value="1"/>
</dbReference>
<dbReference type="InterPro" id="IPR006884">
    <property type="entry name" value="Fzo/mitofusin_HR2"/>
</dbReference>
<dbReference type="Pfam" id="PF04799">
    <property type="entry name" value="Fzo_mitofusin"/>
    <property type="match status" value="1"/>
</dbReference>
<dbReference type="InParanoid" id="T1G6X2"/>
<dbReference type="HOGENOM" id="CLU_021212_1_0_1"/>
<keyword evidence="9" id="KW-0342">GTP-binding</keyword>
<keyword evidence="2 12" id="KW-0812">Transmembrane</keyword>
<dbReference type="KEGG" id="hro:HELRODRAFT_87998"/>
<dbReference type="OMA" id="YRINCES"/>
<dbReference type="GO" id="GO:0008053">
    <property type="term" value="P:mitochondrial fusion"/>
    <property type="evidence" value="ECO:0000318"/>
    <property type="project" value="GO_Central"/>
</dbReference>
<evidence type="ECO:0000313" key="14">
    <source>
        <dbReference type="EMBL" id="ESN93802.1"/>
    </source>
</evidence>
<dbReference type="CDD" id="cd09912">
    <property type="entry name" value="DLP_2"/>
    <property type="match status" value="1"/>
</dbReference>
<dbReference type="GO" id="GO:0051646">
    <property type="term" value="P:mitochondrion localization"/>
    <property type="evidence" value="ECO:0000318"/>
    <property type="project" value="GO_Central"/>
</dbReference>
<evidence type="ECO:0000256" key="11">
    <source>
        <dbReference type="SAM" id="Coils"/>
    </source>
</evidence>
<dbReference type="InterPro" id="IPR030381">
    <property type="entry name" value="G_DYNAMIN_dom"/>
</dbReference>
<feature type="coiled-coil region" evidence="11">
    <location>
        <begin position="681"/>
        <end position="711"/>
    </location>
</feature>
<evidence type="ECO:0000313" key="15">
    <source>
        <dbReference type="EnsemblMetazoa" id="HelroP87998"/>
    </source>
</evidence>
<reference evidence="15" key="3">
    <citation type="submission" date="2015-06" db="UniProtKB">
        <authorList>
            <consortium name="EnsemblMetazoa"/>
        </authorList>
    </citation>
    <scope>IDENTIFICATION</scope>
</reference>
<evidence type="ECO:0000256" key="1">
    <source>
        <dbReference type="ARBA" id="ARBA00004374"/>
    </source>
</evidence>
<keyword evidence="5" id="KW-0378">Hydrolase</keyword>
<dbReference type="FunCoup" id="T1G6X2">
    <property type="interactions" value="1010"/>
</dbReference>
<reference evidence="14 16" key="2">
    <citation type="journal article" date="2013" name="Nature">
        <title>Insights into bilaterian evolution from three spiralian genomes.</title>
        <authorList>
            <person name="Simakov O."/>
            <person name="Marletaz F."/>
            <person name="Cho S.J."/>
            <person name="Edsinger-Gonzales E."/>
            <person name="Havlak P."/>
            <person name="Hellsten U."/>
            <person name="Kuo D.H."/>
            <person name="Larsson T."/>
            <person name="Lv J."/>
            <person name="Arendt D."/>
            <person name="Savage R."/>
            <person name="Osoegawa K."/>
            <person name="de Jong P."/>
            <person name="Grimwood J."/>
            <person name="Chapman J.A."/>
            <person name="Shapiro H."/>
            <person name="Aerts A."/>
            <person name="Otillar R.P."/>
            <person name="Terry A.Y."/>
            <person name="Boore J.L."/>
            <person name="Grigoriev I.V."/>
            <person name="Lindberg D.R."/>
            <person name="Seaver E.C."/>
            <person name="Weisblat D.A."/>
            <person name="Putnam N.H."/>
            <person name="Rokhsar D.S."/>
        </authorList>
    </citation>
    <scope>NUCLEOTIDE SEQUENCE</scope>
</reference>
<accession>T1G6X2</accession>
<name>T1G6X2_HELRO</name>
<keyword evidence="16" id="KW-1185">Reference proteome</keyword>
<evidence type="ECO:0000256" key="2">
    <source>
        <dbReference type="ARBA" id="ARBA00022692"/>
    </source>
</evidence>
<dbReference type="SUPFAM" id="SSF52540">
    <property type="entry name" value="P-loop containing nucleoside triphosphate hydrolases"/>
    <property type="match status" value="1"/>
</dbReference>
<evidence type="ECO:0000256" key="7">
    <source>
        <dbReference type="ARBA" id="ARBA00023054"/>
    </source>
</evidence>
<keyword evidence="7 11" id="KW-0175">Coiled coil</keyword>
<reference evidence="16" key="1">
    <citation type="submission" date="2012-12" db="EMBL/GenBank/DDBJ databases">
        <authorList>
            <person name="Hellsten U."/>
            <person name="Grimwood J."/>
            <person name="Chapman J.A."/>
            <person name="Shapiro H."/>
            <person name="Aerts A."/>
            <person name="Otillar R.P."/>
            <person name="Terry A.Y."/>
            <person name="Boore J.L."/>
            <person name="Simakov O."/>
            <person name="Marletaz F."/>
            <person name="Cho S.-J."/>
            <person name="Edsinger-Gonzales E."/>
            <person name="Havlak P."/>
            <person name="Kuo D.-H."/>
            <person name="Larsson T."/>
            <person name="Lv J."/>
            <person name="Arendt D."/>
            <person name="Savage R."/>
            <person name="Osoegawa K."/>
            <person name="de Jong P."/>
            <person name="Lindberg D.R."/>
            <person name="Seaver E.C."/>
            <person name="Weisblat D.A."/>
            <person name="Putnam N.H."/>
            <person name="Grigoriev I.V."/>
            <person name="Rokhsar D.S."/>
        </authorList>
    </citation>
    <scope>NUCLEOTIDE SEQUENCE</scope>
</reference>
<dbReference type="GO" id="GO:0005525">
    <property type="term" value="F:GTP binding"/>
    <property type="evidence" value="ECO:0007669"/>
    <property type="project" value="UniProtKB-KW"/>
</dbReference>
<dbReference type="GeneID" id="20216819"/>
<dbReference type="Gene3D" id="1.20.5.110">
    <property type="match status" value="1"/>
</dbReference>
<evidence type="ECO:0000256" key="10">
    <source>
        <dbReference type="ARBA" id="ARBA00023136"/>
    </source>
</evidence>
<dbReference type="GO" id="GO:0005741">
    <property type="term" value="C:mitochondrial outer membrane"/>
    <property type="evidence" value="ECO:0000318"/>
    <property type="project" value="GO_Central"/>
</dbReference>
<dbReference type="Proteomes" id="UP000015101">
    <property type="component" value="Unassembled WGS sequence"/>
</dbReference>
<keyword evidence="10 12" id="KW-0472">Membrane</keyword>
<dbReference type="RefSeq" id="XP_009027995.1">
    <property type="nucleotide sequence ID" value="XM_009029747.1"/>
</dbReference>
<protein>
    <recommendedName>
        <fullName evidence="13">Dynamin-type G domain-containing protein</fullName>
    </recommendedName>
</protein>
<dbReference type="Gene3D" id="3.40.50.300">
    <property type="entry name" value="P-loop containing nucleotide triphosphate hydrolases"/>
    <property type="match status" value="1"/>
</dbReference>
<dbReference type="OrthoDB" id="6256226at2759"/>
<dbReference type="InterPro" id="IPR027417">
    <property type="entry name" value="P-loop_NTPase"/>
</dbReference>
<sequence length="740" mass="84096">MSAGRKLANGRQSPTSPLKIFGQAKKKINDIFIEIATYINEGNEFVKSLSQESSLIKPDQCEQFSKYKDKVQGIREILKRDRMKVAFFGRTSNGKSSVINAMLRNKILPSGIGHTTNCFLQVEGVEGQEAYLINEQDQQKLDLQAGPLKIFFGGGDDELNNDTLIRICWPKDQCTLLRDDVVLVDSPGIDVSPDLDSWIDKFCLDADVFVLVANAESTLMQTEKNFFHRVSERLSKPNIFILNNRWDASASELEMMQEVKQQHLERNVEFLVDELKVATHHEAENRVFFVSAREALASRINQDRGTPTPTNQMLEGFQGRLFEFASFERKFEECISQSAVETKFALHADNGKEITRYMYKTMENICLSAVDSRSVLKEEYDSRLNHLMYTDQQMVQLTAIIRDKIKRMTEEVEVKVSTALSEEIRRLSTLVDEFDEIFNSDPISLHDYKKKLHSHVEAGLSTNLQSRCSEALRSAVDQTSNDMAEQLLVLIPDDSRRKTIGVFPSRNFEMAYRLDCRNLCAEFCEDIDFRFSLGMSTLVKRFAGIRYAKPKLITRTLAYPADDVTNSPQNRGMQSDDNELMVSLLSAFSSLYSGTTIGVLAIAALLGKAAGWRVIGLCGGIYGLLYLYERITWTNSAKEKAFKRQYVDYASGKLRLIVDLTSANCSHQVQQELNSTFGRLCQQVEMTKNDLEDELKNLEVEITKLDEASKQAICLKNKTQFVDTELSNFMLQYLKPLCKL</sequence>
<dbReference type="EMBL" id="AMQM01007205">
    <property type="status" value="NOT_ANNOTATED_CDS"/>
    <property type="molecule type" value="Genomic_DNA"/>
</dbReference>
<dbReference type="EMBL" id="KB097587">
    <property type="protein sequence ID" value="ESN93802.1"/>
    <property type="molecule type" value="Genomic_DNA"/>
</dbReference>
<gene>
    <name evidence="15" type="primary">20216819</name>
    <name evidence="14" type="ORF">HELRODRAFT_87998</name>
</gene>
<proteinExistence type="predicted"/>
<evidence type="ECO:0000256" key="5">
    <source>
        <dbReference type="ARBA" id="ARBA00022801"/>
    </source>
</evidence>
<dbReference type="PANTHER" id="PTHR10465:SF3">
    <property type="entry name" value="TRANSMEMBRANE GTPASE MARF-RELATED"/>
    <property type="match status" value="1"/>
</dbReference>
<evidence type="ECO:0000256" key="3">
    <source>
        <dbReference type="ARBA" id="ARBA00022741"/>
    </source>
</evidence>
<keyword evidence="4" id="KW-1000">Mitochondrion outer membrane</keyword>
<dbReference type="PANTHER" id="PTHR10465">
    <property type="entry name" value="TRANSMEMBRANE GTPASE FZO1"/>
    <property type="match status" value="1"/>
</dbReference>
<organism evidence="15 16">
    <name type="scientific">Helobdella robusta</name>
    <name type="common">Californian leech</name>
    <dbReference type="NCBI Taxonomy" id="6412"/>
    <lineage>
        <taxon>Eukaryota</taxon>
        <taxon>Metazoa</taxon>
        <taxon>Spiralia</taxon>
        <taxon>Lophotrochozoa</taxon>
        <taxon>Annelida</taxon>
        <taxon>Clitellata</taxon>
        <taxon>Hirudinea</taxon>
        <taxon>Rhynchobdellida</taxon>
        <taxon>Glossiphoniidae</taxon>
        <taxon>Helobdella</taxon>
    </lineage>
</organism>
<dbReference type="FunFam" id="3.40.50.300:FF:000214">
    <property type="entry name" value="Mitofusin 2"/>
    <property type="match status" value="1"/>
</dbReference>
<dbReference type="InterPro" id="IPR045063">
    <property type="entry name" value="Dynamin_N"/>
</dbReference>
<comment type="subcellular location">
    <subcellularLocation>
        <location evidence="1">Mitochondrion outer membrane</location>
        <topology evidence="1">Multi-pass membrane protein</topology>
    </subcellularLocation>
</comment>
<dbReference type="AlphaFoldDB" id="T1G6X2"/>
<dbReference type="CTD" id="20216819"/>
<feature type="domain" description="Dynamin-type G" evidence="13">
    <location>
        <begin position="79"/>
        <end position="328"/>
    </location>
</feature>
<feature type="transmembrane region" description="Helical" evidence="12">
    <location>
        <begin position="610"/>
        <end position="628"/>
    </location>
</feature>
<evidence type="ECO:0000256" key="6">
    <source>
        <dbReference type="ARBA" id="ARBA00022989"/>
    </source>
</evidence>
<dbReference type="GO" id="GO:0003924">
    <property type="term" value="F:GTPase activity"/>
    <property type="evidence" value="ECO:0000318"/>
    <property type="project" value="GO_Central"/>
</dbReference>
<dbReference type="STRING" id="6412.T1G6X2"/>
<evidence type="ECO:0000256" key="8">
    <source>
        <dbReference type="ARBA" id="ARBA00023128"/>
    </source>
</evidence>
<keyword evidence="8" id="KW-0496">Mitochondrion</keyword>
<keyword evidence="3" id="KW-0547">Nucleotide-binding</keyword>
<evidence type="ECO:0000256" key="4">
    <source>
        <dbReference type="ARBA" id="ARBA00022787"/>
    </source>
</evidence>
<keyword evidence="6 12" id="KW-1133">Transmembrane helix</keyword>
<dbReference type="EnsemblMetazoa" id="HelroT87998">
    <property type="protein sequence ID" value="HelroP87998"/>
    <property type="gene ID" value="HelroG87998"/>
</dbReference>
<dbReference type="Pfam" id="PF00350">
    <property type="entry name" value="Dynamin_N"/>
    <property type="match status" value="1"/>
</dbReference>